<evidence type="ECO:0008006" key="5">
    <source>
        <dbReference type="Google" id="ProtNLM"/>
    </source>
</evidence>
<feature type="compositionally biased region" description="Polar residues" evidence="2">
    <location>
        <begin position="297"/>
        <end position="327"/>
    </location>
</feature>
<dbReference type="EMBL" id="JAAMPC010000015">
    <property type="protein sequence ID" value="KAG2255108.1"/>
    <property type="molecule type" value="Genomic_DNA"/>
</dbReference>
<dbReference type="Gene3D" id="2.130.10.10">
    <property type="entry name" value="YVTN repeat-like/Quinoprotein amine dehydrogenase"/>
    <property type="match status" value="1"/>
</dbReference>
<dbReference type="GO" id="GO:1990756">
    <property type="term" value="F:ubiquitin-like ligase-substrate adaptor activity"/>
    <property type="evidence" value="ECO:0007669"/>
    <property type="project" value="TreeGrafter"/>
</dbReference>
<evidence type="ECO:0000256" key="1">
    <source>
        <dbReference type="PROSITE-ProRule" id="PRU00221"/>
    </source>
</evidence>
<feature type="region of interest" description="Disordered" evidence="2">
    <location>
        <begin position="406"/>
        <end position="429"/>
    </location>
</feature>
<dbReference type="GO" id="GO:0080008">
    <property type="term" value="C:Cul4-RING E3 ubiquitin ligase complex"/>
    <property type="evidence" value="ECO:0007669"/>
    <property type="project" value="TreeGrafter"/>
</dbReference>
<feature type="repeat" description="WD" evidence="1">
    <location>
        <begin position="136"/>
        <end position="178"/>
    </location>
</feature>
<dbReference type="InterPro" id="IPR015943">
    <property type="entry name" value="WD40/YVTN_repeat-like_dom_sf"/>
</dbReference>
<dbReference type="PROSITE" id="PS50082">
    <property type="entry name" value="WD_REPEATS_2"/>
    <property type="match status" value="1"/>
</dbReference>
<name>A0A8X7PR12_BRACI</name>
<accession>A0A8X7PR12</accession>
<dbReference type="Pfam" id="PF00400">
    <property type="entry name" value="WD40"/>
    <property type="match status" value="2"/>
</dbReference>
<protein>
    <recommendedName>
        <fullName evidence="5">Transducin family protein / WD-40 repeat family protein</fullName>
    </recommendedName>
</protein>
<proteinExistence type="predicted"/>
<dbReference type="InterPro" id="IPR052596">
    <property type="entry name" value="AMBRA1_autophagy"/>
</dbReference>
<feature type="region of interest" description="Disordered" evidence="2">
    <location>
        <begin position="1"/>
        <end position="20"/>
    </location>
</feature>
<dbReference type="PROSITE" id="PS50294">
    <property type="entry name" value="WD_REPEATS_REGION"/>
    <property type="match status" value="1"/>
</dbReference>
<evidence type="ECO:0000313" key="4">
    <source>
        <dbReference type="Proteomes" id="UP000886595"/>
    </source>
</evidence>
<dbReference type="GO" id="GO:0000045">
    <property type="term" value="P:autophagosome assembly"/>
    <property type="evidence" value="ECO:0007669"/>
    <property type="project" value="TreeGrafter"/>
</dbReference>
<dbReference type="SUPFAM" id="SSF50960">
    <property type="entry name" value="TolB, C-terminal domain"/>
    <property type="match status" value="1"/>
</dbReference>
<evidence type="ECO:0000256" key="2">
    <source>
        <dbReference type="SAM" id="MobiDB-lite"/>
    </source>
</evidence>
<organism evidence="3 4">
    <name type="scientific">Brassica carinata</name>
    <name type="common">Ethiopian mustard</name>
    <name type="synonym">Abyssinian cabbage</name>
    <dbReference type="NCBI Taxonomy" id="52824"/>
    <lineage>
        <taxon>Eukaryota</taxon>
        <taxon>Viridiplantae</taxon>
        <taxon>Streptophyta</taxon>
        <taxon>Embryophyta</taxon>
        <taxon>Tracheophyta</taxon>
        <taxon>Spermatophyta</taxon>
        <taxon>Magnoliopsida</taxon>
        <taxon>eudicotyledons</taxon>
        <taxon>Gunneridae</taxon>
        <taxon>Pentapetalae</taxon>
        <taxon>rosids</taxon>
        <taxon>malvids</taxon>
        <taxon>Brassicales</taxon>
        <taxon>Brassicaceae</taxon>
        <taxon>Brassiceae</taxon>
        <taxon>Brassica</taxon>
    </lineage>
</organism>
<feature type="compositionally biased region" description="Low complexity" evidence="2">
    <location>
        <begin position="414"/>
        <end position="429"/>
    </location>
</feature>
<dbReference type="OrthoDB" id="6363363at2759"/>
<keyword evidence="1" id="KW-0853">WD repeat</keyword>
<dbReference type="GO" id="GO:0000423">
    <property type="term" value="P:mitophagy"/>
    <property type="evidence" value="ECO:0007669"/>
    <property type="project" value="TreeGrafter"/>
</dbReference>
<comment type="caution">
    <text evidence="3">The sequence shown here is derived from an EMBL/GenBank/DDBJ whole genome shotgun (WGS) entry which is preliminary data.</text>
</comment>
<dbReference type="AlphaFoldDB" id="A0A8X7PR12"/>
<evidence type="ECO:0000313" key="3">
    <source>
        <dbReference type="EMBL" id="KAG2255108.1"/>
    </source>
</evidence>
<keyword evidence="4" id="KW-1185">Reference proteome</keyword>
<dbReference type="Proteomes" id="UP000886595">
    <property type="component" value="Unassembled WGS sequence"/>
</dbReference>
<sequence>MMESIWSHDQPPLVPSPKPVARQRSRSVFRLLVQREISPKTKSVPRKRWGVRRCDTADSPCGTSGETVNEQRHNLISWVEAESLQHLSADYCPLVPPPRSTIAAAFSSDGRTLASTHGDHTVKIIDCETGKCLKVLSGHRRTPWVVRFHPRHSEIVASGSLDHEVRLWNAITSECIRSHDFYRPIASIAFHAEGDILAVASGHKLHIWHYDKTGEDATPAIVLKTRRSLRAVTDIDSSDSAMTRATSPGHLRYPPPAIFFTNTRSGGSHTSMAAELPLVPLPYLLLPSYSPDDPRIQYSTAATGPRSAQSRFQSNPSSVEHGSRTISTPPPPLPLARTSTTAVDAMDIDEAQPVGGGNGGIPRQVSSQSDLLEFGQFQQLFHSRDRVSWEVPFLQGWLMAQSQAGVLPTGSSGTAPPHTGSSSASHTSTASLEAAVASLEIPGSGLAGGLASRNAQQEAGADAQPVVNRLPSELASSIAAAELPCTVKLRVWAHDIKDPCAILRSDKCRLTIHHAVLCSEMGAHFSPCGRYLAACVACVIPHAEADPGLQTLVQQDSGLATSPTRHPVTAHQVMYELRVYSLEKETFGSVLVSRAIRAAHCLTSIQFSPNSEHILLAYGRRHGSLLKSIVSDGETTSHFFTVLEIYRVADMELVRILPSSEDEVNVACFHPSPGGGLVYGTKLRIFRYNTAAASNLTAPNSSPEENLAEVQTYALEC</sequence>
<dbReference type="PANTHER" id="PTHR22874:SF8">
    <property type="entry name" value="TRANSDUCIN FAMILY PROTEIN _ WD-40 REPEAT FAMILY PROTEIN"/>
    <property type="match status" value="1"/>
</dbReference>
<reference evidence="3 4" key="1">
    <citation type="submission" date="2020-02" db="EMBL/GenBank/DDBJ databases">
        <authorList>
            <person name="Ma Q."/>
            <person name="Huang Y."/>
            <person name="Song X."/>
            <person name="Pei D."/>
        </authorList>
    </citation>
    <scope>NUCLEOTIDE SEQUENCE [LARGE SCALE GENOMIC DNA]</scope>
    <source>
        <strain evidence="3">Sxm20200214</strain>
        <tissue evidence="3">Leaf</tissue>
    </source>
</reference>
<dbReference type="PANTHER" id="PTHR22874">
    <property type="entry name" value="ACTIVATING MOLECULE IN BECN1-REGULATED AUTOPHAGY PROTEIN 1"/>
    <property type="match status" value="1"/>
</dbReference>
<dbReference type="InterPro" id="IPR001680">
    <property type="entry name" value="WD40_rpt"/>
</dbReference>
<dbReference type="SMART" id="SM00320">
    <property type="entry name" value="WD40"/>
    <property type="match status" value="4"/>
</dbReference>
<gene>
    <name evidence="3" type="ORF">Bca52824_074402</name>
</gene>
<dbReference type="SUPFAM" id="SSF82171">
    <property type="entry name" value="DPP6 N-terminal domain-like"/>
    <property type="match status" value="1"/>
</dbReference>
<feature type="region of interest" description="Disordered" evidence="2">
    <location>
        <begin position="295"/>
        <end position="335"/>
    </location>
</feature>